<dbReference type="HOGENOM" id="CLU_2877603_0_0_0"/>
<dbReference type="EMBL" id="CP001337">
    <property type="protein sequence ID" value="ACL24482.1"/>
    <property type="molecule type" value="Genomic_DNA"/>
</dbReference>
<dbReference type="AlphaFoldDB" id="B8G9W7"/>
<evidence type="ECO:0000313" key="2">
    <source>
        <dbReference type="Proteomes" id="UP000002508"/>
    </source>
</evidence>
<protein>
    <submittedName>
        <fullName evidence="1">Uncharacterized protein</fullName>
    </submittedName>
</protein>
<organism evidence="1 2">
    <name type="scientific">Chloroflexus aggregans (strain MD-66 / DSM 9485)</name>
    <dbReference type="NCBI Taxonomy" id="326427"/>
    <lineage>
        <taxon>Bacteria</taxon>
        <taxon>Bacillati</taxon>
        <taxon>Chloroflexota</taxon>
        <taxon>Chloroflexia</taxon>
        <taxon>Chloroflexales</taxon>
        <taxon>Chloroflexineae</taxon>
        <taxon>Chloroflexaceae</taxon>
        <taxon>Chloroflexus</taxon>
    </lineage>
</organism>
<dbReference type="Proteomes" id="UP000002508">
    <property type="component" value="Chromosome"/>
</dbReference>
<dbReference type="STRING" id="326427.Cagg_1580"/>
<accession>B8G9W7</accession>
<gene>
    <name evidence="1" type="ordered locus">Cagg_1580</name>
</gene>
<reference evidence="1" key="1">
    <citation type="submission" date="2008-12" db="EMBL/GenBank/DDBJ databases">
        <title>Complete sequence of Chloroflexus aggregans DSM 9485.</title>
        <authorList>
            <consortium name="US DOE Joint Genome Institute"/>
            <person name="Lucas S."/>
            <person name="Copeland A."/>
            <person name="Lapidus A."/>
            <person name="Glavina del Rio T."/>
            <person name="Dalin E."/>
            <person name="Tice H."/>
            <person name="Pitluck S."/>
            <person name="Foster B."/>
            <person name="Larimer F."/>
            <person name="Land M."/>
            <person name="Hauser L."/>
            <person name="Kyrpides N."/>
            <person name="Mikhailova N."/>
            <person name="Bryant D."/>
            <person name="Richardson P."/>
        </authorList>
    </citation>
    <scope>NUCLEOTIDE SEQUENCE</scope>
    <source>
        <strain evidence="1">DSM 9485</strain>
    </source>
</reference>
<evidence type="ECO:0000313" key="1">
    <source>
        <dbReference type="EMBL" id="ACL24482.1"/>
    </source>
</evidence>
<name>B8G9W7_CHLAD</name>
<sequence>MIPDITIHRCENEKGRVGAHAQFRDPKLSDVIPSLAPLIAPSYHTCCVAWRYLVAAGNVIWLS</sequence>
<keyword evidence="2" id="KW-1185">Reference proteome</keyword>
<dbReference type="KEGG" id="cag:Cagg_1580"/>
<proteinExistence type="predicted"/>